<evidence type="ECO:0000256" key="1">
    <source>
        <dbReference type="ARBA" id="ARBA00001948"/>
    </source>
</evidence>
<dbReference type="EC" id="3.5.1.5" evidence="3"/>
<accession>A0A9N9KC20</accession>
<proteinExistence type="predicted"/>
<dbReference type="Proteomes" id="UP000789396">
    <property type="component" value="Unassembled WGS sequence"/>
</dbReference>
<keyword evidence="4" id="KW-0533">Nickel</keyword>
<dbReference type="InterPro" id="IPR006680">
    <property type="entry name" value="Amidohydro-rel"/>
</dbReference>
<dbReference type="InterPro" id="IPR017951">
    <property type="entry name" value="Urease_asu_c"/>
</dbReference>
<comment type="cofactor">
    <cofactor evidence="1">
        <name>Ni cation</name>
        <dbReference type="ChEBI" id="CHEBI:25516"/>
    </cofactor>
</comment>
<comment type="caution">
    <text evidence="5">Lacks conserved residue(s) required for the propagation of feature annotation.</text>
</comment>
<dbReference type="GO" id="GO:0016151">
    <property type="term" value="F:nickel cation binding"/>
    <property type="evidence" value="ECO:0007669"/>
    <property type="project" value="InterPro"/>
</dbReference>
<evidence type="ECO:0000259" key="6">
    <source>
        <dbReference type="PROSITE" id="PS51368"/>
    </source>
</evidence>
<dbReference type="Gene3D" id="3.20.20.140">
    <property type="entry name" value="Metal-dependent hydrolases"/>
    <property type="match status" value="1"/>
</dbReference>
<dbReference type="SUPFAM" id="SSF51338">
    <property type="entry name" value="Composite domain of metallo-dependent hydrolases"/>
    <property type="match status" value="1"/>
</dbReference>
<feature type="domain" description="Urease" evidence="6">
    <location>
        <begin position="1"/>
        <end position="139"/>
    </location>
</feature>
<keyword evidence="8" id="KW-1185">Reference proteome</keyword>
<dbReference type="InterPro" id="IPR011059">
    <property type="entry name" value="Metal-dep_hydrolase_composite"/>
</dbReference>
<dbReference type="PANTHER" id="PTHR43440">
    <property type="entry name" value="UREASE"/>
    <property type="match status" value="1"/>
</dbReference>
<dbReference type="EMBL" id="CAJVPZ010094472">
    <property type="protein sequence ID" value="CAG8817531.1"/>
    <property type="molecule type" value="Genomic_DNA"/>
</dbReference>
<dbReference type="GO" id="GO:0009039">
    <property type="term" value="F:urease activity"/>
    <property type="evidence" value="ECO:0007669"/>
    <property type="project" value="UniProtKB-EC"/>
</dbReference>
<dbReference type="Pfam" id="PF01979">
    <property type="entry name" value="Amidohydro_1"/>
    <property type="match status" value="1"/>
</dbReference>
<name>A0A9N9KC20_9GLOM</name>
<protein>
    <recommendedName>
        <fullName evidence="3">urease</fullName>
        <ecNumber evidence="3">3.5.1.5</ecNumber>
    </recommendedName>
</protein>
<dbReference type="PANTHER" id="PTHR43440:SF1">
    <property type="entry name" value="UREASE"/>
    <property type="match status" value="1"/>
</dbReference>
<comment type="pathway">
    <text evidence="2">Nitrogen metabolism; urea degradation; CO(2) and NH(3) from urea (urease route): step 1/1.</text>
</comment>
<dbReference type="AlphaFoldDB" id="A0A9N9KC20"/>
<feature type="non-terminal residue" evidence="7">
    <location>
        <position position="139"/>
    </location>
</feature>
<dbReference type="InterPro" id="IPR032466">
    <property type="entry name" value="Metal_Hydrolase"/>
</dbReference>
<dbReference type="PROSITE" id="PS51368">
    <property type="entry name" value="UREASE_3"/>
    <property type="match status" value="1"/>
</dbReference>
<dbReference type="InterPro" id="IPR050112">
    <property type="entry name" value="Urease_alpha_subunit"/>
</dbReference>
<gene>
    <name evidence="7" type="ORF">RFULGI_LOCUS19355</name>
</gene>
<evidence type="ECO:0000256" key="2">
    <source>
        <dbReference type="ARBA" id="ARBA00004897"/>
    </source>
</evidence>
<evidence type="ECO:0000313" key="7">
    <source>
        <dbReference type="EMBL" id="CAG8817531.1"/>
    </source>
</evidence>
<sequence>NIPEDIAFAESRIRAETIAAEDILHDMGAISIISSDSQAMGRVGEVVLRTWKTAHKMKSQRGRLGTDSDGPADNFRIKLGSIEVGKVADLVMYSPAFFGTKPEVIIKSGIIVWSQMGDANASIPTTQPVISRPMFGAYG</sequence>
<evidence type="ECO:0000256" key="3">
    <source>
        <dbReference type="ARBA" id="ARBA00012934"/>
    </source>
</evidence>
<evidence type="ECO:0000313" key="8">
    <source>
        <dbReference type="Proteomes" id="UP000789396"/>
    </source>
</evidence>
<reference evidence="7" key="1">
    <citation type="submission" date="2021-06" db="EMBL/GenBank/DDBJ databases">
        <authorList>
            <person name="Kallberg Y."/>
            <person name="Tangrot J."/>
            <person name="Rosling A."/>
        </authorList>
    </citation>
    <scope>NUCLEOTIDE SEQUENCE</scope>
    <source>
        <strain evidence="7">IN212</strain>
    </source>
</reference>
<feature type="non-terminal residue" evidence="7">
    <location>
        <position position="1"/>
    </location>
</feature>
<evidence type="ECO:0000256" key="4">
    <source>
        <dbReference type="ARBA" id="ARBA00022596"/>
    </source>
</evidence>
<organism evidence="7 8">
    <name type="scientific">Racocetra fulgida</name>
    <dbReference type="NCBI Taxonomy" id="60492"/>
    <lineage>
        <taxon>Eukaryota</taxon>
        <taxon>Fungi</taxon>
        <taxon>Fungi incertae sedis</taxon>
        <taxon>Mucoromycota</taxon>
        <taxon>Glomeromycotina</taxon>
        <taxon>Glomeromycetes</taxon>
        <taxon>Diversisporales</taxon>
        <taxon>Gigasporaceae</taxon>
        <taxon>Racocetra</taxon>
    </lineage>
</organism>
<dbReference type="SUPFAM" id="SSF51556">
    <property type="entry name" value="Metallo-dependent hydrolases"/>
    <property type="match status" value="1"/>
</dbReference>
<comment type="caution">
    <text evidence="7">The sequence shown here is derived from an EMBL/GenBank/DDBJ whole genome shotgun (WGS) entry which is preliminary data.</text>
</comment>
<evidence type="ECO:0000256" key="5">
    <source>
        <dbReference type="PROSITE-ProRule" id="PRU00700"/>
    </source>
</evidence>
<dbReference type="OrthoDB" id="1708534at2759"/>